<sequence>MIIVCETKWVSKTVNATEETIRITTHVEGGLCGVKVGACPSYQTYSVHSLRKLSGYFTRDL</sequence>
<proteinExistence type="predicted"/>
<accession>A0A0B7A6Q7</accession>
<dbReference type="AlphaFoldDB" id="A0A0B7A6Q7"/>
<dbReference type="EMBL" id="HACG01029794">
    <property type="protein sequence ID" value="CEK76659.1"/>
    <property type="molecule type" value="Transcribed_RNA"/>
</dbReference>
<protein>
    <submittedName>
        <fullName evidence="1">Uncharacterized protein</fullName>
    </submittedName>
</protein>
<organism evidence="1">
    <name type="scientific">Arion vulgaris</name>
    <dbReference type="NCBI Taxonomy" id="1028688"/>
    <lineage>
        <taxon>Eukaryota</taxon>
        <taxon>Metazoa</taxon>
        <taxon>Spiralia</taxon>
        <taxon>Lophotrochozoa</taxon>
        <taxon>Mollusca</taxon>
        <taxon>Gastropoda</taxon>
        <taxon>Heterobranchia</taxon>
        <taxon>Euthyneura</taxon>
        <taxon>Panpulmonata</taxon>
        <taxon>Eupulmonata</taxon>
        <taxon>Stylommatophora</taxon>
        <taxon>Helicina</taxon>
        <taxon>Arionoidea</taxon>
        <taxon>Arionidae</taxon>
        <taxon>Arion</taxon>
    </lineage>
</organism>
<reference evidence="1" key="1">
    <citation type="submission" date="2014-12" db="EMBL/GenBank/DDBJ databases">
        <title>Insight into the proteome of Arion vulgaris.</title>
        <authorList>
            <person name="Aradska J."/>
            <person name="Bulat T."/>
            <person name="Smidak R."/>
            <person name="Sarate P."/>
            <person name="Gangsoo J."/>
            <person name="Sialana F."/>
            <person name="Bilban M."/>
            <person name="Lubec G."/>
        </authorList>
    </citation>
    <scope>NUCLEOTIDE SEQUENCE</scope>
    <source>
        <tissue evidence="1">Skin</tissue>
    </source>
</reference>
<evidence type="ECO:0000313" key="1">
    <source>
        <dbReference type="EMBL" id="CEK76659.1"/>
    </source>
</evidence>
<gene>
    <name evidence="1" type="primary">ORF100974</name>
</gene>
<name>A0A0B7A6Q7_9EUPU</name>